<dbReference type="InParanoid" id="A0A1Y2EVQ1"/>
<proteinExistence type="predicted"/>
<evidence type="ECO:0000256" key="1">
    <source>
        <dbReference type="SAM" id="MobiDB-lite"/>
    </source>
</evidence>
<feature type="region of interest" description="Disordered" evidence="1">
    <location>
        <begin position="1"/>
        <end position="49"/>
    </location>
</feature>
<organism evidence="2 3">
    <name type="scientific">Leucosporidium creatinivorum</name>
    <dbReference type="NCBI Taxonomy" id="106004"/>
    <lineage>
        <taxon>Eukaryota</taxon>
        <taxon>Fungi</taxon>
        <taxon>Dikarya</taxon>
        <taxon>Basidiomycota</taxon>
        <taxon>Pucciniomycotina</taxon>
        <taxon>Microbotryomycetes</taxon>
        <taxon>Leucosporidiales</taxon>
        <taxon>Leucosporidium</taxon>
    </lineage>
</organism>
<keyword evidence="3" id="KW-1185">Reference proteome</keyword>
<name>A0A1Y2EVQ1_9BASI</name>
<feature type="compositionally biased region" description="Low complexity" evidence="1">
    <location>
        <begin position="1"/>
        <end position="13"/>
    </location>
</feature>
<evidence type="ECO:0000313" key="2">
    <source>
        <dbReference type="EMBL" id="ORY75682.1"/>
    </source>
</evidence>
<dbReference type="Proteomes" id="UP000193467">
    <property type="component" value="Unassembled WGS sequence"/>
</dbReference>
<reference evidence="2 3" key="1">
    <citation type="submission" date="2016-07" db="EMBL/GenBank/DDBJ databases">
        <title>Pervasive Adenine N6-methylation of Active Genes in Fungi.</title>
        <authorList>
            <consortium name="DOE Joint Genome Institute"/>
            <person name="Mondo S.J."/>
            <person name="Dannebaum R.O."/>
            <person name="Kuo R.C."/>
            <person name="Labutti K."/>
            <person name="Haridas S."/>
            <person name="Kuo A."/>
            <person name="Salamov A."/>
            <person name="Ahrendt S.R."/>
            <person name="Lipzen A."/>
            <person name="Sullivan W."/>
            <person name="Andreopoulos W.B."/>
            <person name="Clum A."/>
            <person name="Lindquist E."/>
            <person name="Daum C."/>
            <person name="Ramamoorthy G.K."/>
            <person name="Gryganskyi A."/>
            <person name="Culley D."/>
            <person name="Magnuson J.K."/>
            <person name="James T.Y."/>
            <person name="O'Malley M.A."/>
            <person name="Stajich J.E."/>
            <person name="Spatafora J.W."/>
            <person name="Visel A."/>
            <person name="Grigoriev I.V."/>
        </authorList>
    </citation>
    <scope>NUCLEOTIDE SEQUENCE [LARGE SCALE GENOMIC DNA]</scope>
    <source>
        <strain evidence="2 3">62-1032</strain>
    </source>
</reference>
<gene>
    <name evidence="2" type="ORF">BCR35DRAFT_127048</name>
</gene>
<dbReference type="EMBL" id="MCGR01000037">
    <property type="protein sequence ID" value="ORY75682.1"/>
    <property type="molecule type" value="Genomic_DNA"/>
</dbReference>
<evidence type="ECO:0000313" key="3">
    <source>
        <dbReference type="Proteomes" id="UP000193467"/>
    </source>
</evidence>
<dbReference type="AlphaFoldDB" id="A0A1Y2EVQ1"/>
<comment type="caution">
    <text evidence="2">The sequence shown here is derived from an EMBL/GenBank/DDBJ whole genome shotgun (WGS) entry which is preliminary data.</text>
</comment>
<protein>
    <submittedName>
        <fullName evidence="2">Uncharacterized protein</fullName>
    </submittedName>
</protein>
<sequence>MLTRSPSSSTAPSPFGPFQHSETPPRLRGHLHLSVPSPRRAPSVQERSLHPSAPSLRLVRLQLCSLSIAAPPTSLPPFPLTNKSSTFDGRGTGSCTAQKARTDILLTAELSCFEGTGDELSFGRVSLSATGSRTAHSRCSGGYDRASGECFELYRRPSALADEGGDEQEAATRAVEPPSSFSLLHSQLATPSSVLYTGI</sequence>
<accession>A0A1Y2EVQ1</accession>